<protein>
    <recommendedName>
        <fullName evidence="9">Ribophorin II C-terminal domain-containing protein</fullName>
    </recommendedName>
</protein>
<dbReference type="InterPro" id="IPR008814">
    <property type="entry name" value="Swp1"/>
</dbReference>
<comment type="subcellular location">
    <subcellularLocation>
        <location evidence="1">Endoplasmic reticulum membrane</location>
        <topology evidence="1">Multi-pass membrane protein</topology>
    </subcellularLocation>
</comment>
<evidence type="ECO:0000256" key="3">
    <source>
        <dbReference type="ARBA" id="ARBA00022729"/>
    </source>
</evidence>
<evidence type="ECO:0000256" key="7">
    <source>
        <dbReference type="SAM" id="Phobius"/>
    </source>
</evidence>
<evidence type="ECO:0000313" key="10">
    <source>
        <dbReference type="EMBL" id="RKP21245.1"/>
    </source>
</evidence>
<dbReference type="PANTHER" id="PTHR12640:SF0">
    <property type="entry name" value="DOLICHYL-DIPHOSPHOOLIGOSACCHARIDE--PROTEIN GLYCOSYLTRANSFERASE SUBUNIT 2"/>
    <property type="match status" value="1"/>
</dbReference>
<sequence>MFLLSSIFAILFSTIFCSIEIKTASIEKYDNQKLSLKKKYAITTVNNPSVTPFTKIDSITLKSTDTLHIYINAKPQIYQALAILNDSHKNFKTIGAQSKNGNLVFKITPKTLAGWHPGDSSLKIVLGTHADNKDAESVEWLMGLLKFDIEEPVLSHPANPLDAFHPLPEIRHVFREDVKRPHALLSYVFTVIVLAPWILLLKQWRKLEVNLRNFHYSFSSILFIASIVGINYVLVRAWISWQLFQTIGYLFALSVVTVLSGKSALGQISI</sequence>
<evidence type="ECO:0000256" key="1">
    <source>
        <dbReference type="ARBA" id="ARBA00004477"/>
    </source>
</evidence>
<dbReference type="PANTHER" id="PTHR12640">
    <property type="entry name" value="RIBOPHORIN II"/>
    <property type="match status" value="1"/>
</dbReference>
<name>A0A4P9YNR0_ROZAC</name>
<feature type="signal peptide" evidence="8">
    <location>
        <begin position="1"/>
        <end position="17"/>
    </location>
</feature>
<feature type="transmembrane region" description="Helical" evidence="7">
    <location>
        <begin position="184"/>
        <end position="201"/>
    </location>
</feature>
<evidence type="ECO:0000313" key="11">
    <source>
        <dbReference type="Proteomes" id="UP000281549"/>
    </source>
</evidence>
<keyword evidence="5 7" id="KW-1133">Transmembrane helix</keyword>
<dbReference type="Pfam" id="PF25147">
    <property type="entry name" value="Ribophorin_II_C"/>
    <property type="match status" value="1"/>
</dbReference>
<gene>
    <name evidence="10" type="ORF">ROZALSC1DRAFT_20697</name>
</gene>
<dbReference type="InterPro" id="IPR056790">
    <property type="entry name" value="Ribophorin_II_C"/>
</dbReference>
<keyword evidence="4" id="KW-0256">Endoplasmic reticulum</keyword>
<dbReference type="AlphaFoldDB" id="A0A4P9YNR0"/>
<keyword evidence="2 7" id="KW-0812">Transmembrane</keyword>
<evidence type="ECO:0000259" key="9">
    <source>
        <dbReference type="Pfam" id="PF25147"/>
    </source>
</evidence>
<dbReference type="GO" id="GO:0008250">
    <property type="term" value="C:oligosaccharyltransferase complex"/>
    <property type="evidence" value="ECO:0007669"/>
    <property type="project" value="InterPro"/>
</dbReference>
<evidence type="ECO:0000256" key="6">
    <source>
        <dbReference type="ARBA" id="ARBA00023136"/>
    </source>
</evidence>
<dbReference type="Proteomes" id="UP000281549">
    <property type="component" value="Unassembled WGS sequence"/>
</dbReference>
<evidence type="ECO:0000256" key="2">
    <source>
        <dbReference type="ARBA" id="ARBA00022692"/>
    </source>
</evidence>
<evidence type="ECO:0000256" key="4">
    <source>
        <dbReference type="ARBA" id="ARBA00022824"/>
    </source>
</evidence>
<keyword evidence="3 8" id="KW-0732">Signal</keyword>
<evidence type="ECO:0000256" key="8">
    <source>
        <dbReference type="SAM" id="SignalP"/>
    </source>
</evidence>
<feature type="transmembrane region" description="Helical" evidence="7">
    <location>
        <begin position="213"/>
        <end position="234"/>
    </location>
</feature>
<feature type="chain" id="PRO_5044254777" description="Ribophorin II C-terminal domain-containing protein" evidence="8">
    <location>
        <begin position="18"/>
        <end position="270"/>
    </location>
</feature>
<feature type="domain" description="Ribophorin II C-terminal" evidence="9">
    <location>
        <begin position="174"/>
        <end position="268"/>
    </location>
</feature>
<dbReference type="GO" id="GO:0006487">
    <property type="term" value="P:protein N-linked glycosylation"/>
    <property type="evidence" value="ECO:0007669"/>
    <property type="project" value="TreeGrafter"/>
</dbReference>
<accession>A0A4P9YNR0</accession>
<evidence type="ECO:0000256" key="5">
    <source>
        <dbReference type="ARBA" id="ARBA00022989"/>
    </source>
</evidence>
<dbReference type="UniPathway" id="UPA00378"/>
<feature type="transmembrane region" description="Helical" evidence="7">
    <location>
        <begin position="246"/>
        <end position="265"/>
    </location>
</feature>
<keyword evidence="6 7" id="KW-0472">Membrane</keyword>
<organism evidence="10 11">
    <name type="scientific">Rozella allomycis (strain CSF55)</name>
    <dbReference type="NCBI Taxonomy" id="988480"/>
    <lineage>
        <taxon>Eukaryota</taxon>
        <taxon>Fungi</taxon>
        <taxon>Fungi incertae sedis</taxon>
        <taxon>Cryptomycota</taxon>
        <taxon>Cryptomycota incertae sedis</taxon>
        <taxon>Rozella</taxon>
    </lineage>
</organism>
<reference evidence="11" key="1">
    <citation type="journal article" date="2018" name="Nat. Microbiol.">
        <title>Leveraging single-cell genomics to expand the fungal tree of life.</title>
        <authorList>
            <person name="Ahrendt S.R."/>
            <person name="Quandt C.A."/>
            <person name="Ciobanu D."/>
            <person name="Clum A."/>
            <person name="Salamov A."/>
            <person name="Andreopoulos B."/>
            <person name="Cheng J.F."/>
            <person name="Woyke T."/>
            <person name="Pelin A."/>
            <person name="Henrissat B."/>
            <person name="Reynolds N.K."/>
            <person name="Benny G.L."/>
            <person name="Smith M.E."/>
            <person name="James T.Y."/>
            <person name="Grigoriev I.V."/>
        </authorList>
    </citation>
    <scope>NUCLEOTIDE SEQUENCE [LARGE SCALE GENOMIC DNA]</scope>
    <source>
        <strain evidence="11">CSF55</strain>
    </source>
</reference>
<dbReference type="EMBL" id="ML004974">
    <property type="protein sequence ID" value="RKP21245.1"/>
    <property type="molecule type" value="Genomic_DNA"/>
</dbReference>
<proteinExistence type="predicted"/>